<keyword evidence="3" id="KW-1185">Reference proteome</keyword>
<proteinExistence type="predicted"/>
<dbReference type="AlphaFoldDB" id="A0A3E0ETX2"/>
<accession>A0A3E0ETX2</accession>
<evidence type="ECO:0000313" key="2">
    <source>
        <dbReference type="EMBL" id="REH01675.1"/>
    </source>
</evidence>
<organism evidence="2 3">
    <name type="scientific">Flavobacterium aquicola</name>
    <dbReference type="NCBI Taxonomy" id="1682742"/>
    <lineage>
        <taxon>Bacteria</taxon>
        <taxon>Pseudomonadati</taxon>
        <taxon>Bacteroidota</taxon>
        <taxon>Flavobacteriia</taxon>
        <taxon>Flavobacteriales</taxon>
        <taxon>Flavobacteriaceae</taxon>
        <taxon>Flavobacterium</taxon>
    </lineage>
</organism>
<keyword evidence="1" id="KW-0732">Signal</keyword>
<comment type="caution">
    <text evidence="2">The sequence shown here is derived from an EMBL/GenBank/DDBJ whole genome shotgun (WGS) entry which is preliminary data.</text>
</comment>
<dbReference type="RefSeq" id="WP_115809367.1">
    <property type="nucleotide sequence ID" value="NZ_QUNI01000001.1"/>
</dbReference>
<evidence type="ECO:0000256" key="1">
    <source>
        <dbReference type="SAM" id="SignalP"/>
    </source>
</evidence>
<feature type="signal peptide" evidence="1">
    <location>
        <begin position="1"/>
        <end position="20"/>
    </location>
</feature>
<name>A0A3E0ETX2_9FLAO</name>
<feature type="chain" id="PRO_5017786957" evidence="1">
    <location>
        <begin position="21"/>
        <end position="147"/>
    </location>
</feature>
<gene>
    <name evidence="2" type="ORF">C8P67_101155</name>
</gene>
<reference evidence="2 3" key="1">
    <citation type="submission" date="2018-08" db="EMBL/GenBank/DDBJ databases">
        <title>Genomic Encyclopedia of Archaeal and Bacterial Type Strains, Phase II (KMG-II): from individual species to whole genera.</title>
        <authorList>
            <person name="Goeker M."/>
        </authorList>
    </citation>
    <scope>NUCLEOTIDE SEQUENCE [LARGE SCALE GENOMIC DNA]</scope>
    <source>
        <strain evidence="2 3">DSM 100880</strain>
    </source>
</reference>
<dbReference type="Proteomes" id="UP000257136">
    <property type="component" value="Unassembled WGS sequence"/>
</dbReference>
<protein>
    <submittedName>
        <fullName evidence="2">Uncharacterized protein</fullName>
    </submittedName>
</protein>
<dbReference type="EMBL" id="QUNI01000001">
    <property type="protein sequence ID" value="REH01675.1"/>
    <property type="molecule type" value="Genomic_DNA"/>
</dbReference>
<evidence type="ECO:0000313" key="3">
    <source>
        <dbReference type="Proteomes" id="UP000257136"/>
    </source>
</evidence>
<dbReference type="OrthoDB" id="795889at2"/>
<sequence length="147" mass="16610">MKNFTLLLTALVLSAAHSFAQIKVTKIKSDKKDHYIATVIGYPITGLYTYVNQLAPTTILNEDGTGIMQNEDLTKENIIWGIECSESGIPIFKEGFNSASYSFWYKKSSTSNSKAADENQWSSQSFSIHYDKKKIYISGERVKEYVE</sequence>